<evidence type="ECO:0000256" key="1">
    <source>
        <dbReference type="ARBA" id="ARBA00004651"/>
    </source>
</evidence>
<feature type="region of interest" description="Disordered" evidence="6">
    <location>
        <begin position="1"/>
        <end position="24"/>
    </location>
</feature>
<sequence>MATAAAAAPVTDKGRSADTPTQIPRGGWAEIARRTWKEVGKDNAGIVAAGVAFYFFLALVPLLGATVLTYGLFASPETVVRQAQGLTSFLPGEAARLIGDQLLNVVETSGGKKGFGLLVAIAVAFWGARNAAGAIVTALNIAYEEDEKRGFVMTTLLSLAMTVGAVVMAGIVAAATGLLALFERLLPSLGGFGHLLIVVVTYGVLTGIAAAAAATLYRYGPSREKARWTWLTPGSIFFAVVWLLLTLAFGFYVRNFASYGATYGALSSVVVLLTWLYLSSYVLIFGAELNSEVEHQTARDTTARGGDKPLGTRGAWSADHVATGQNESRDDRQSALSAEPADPAPPAVHEAAGGHPYLASRLASRAGQLAGARKISMLSSGLATLGLGFLKRRGREKTGAALLITAAGLALLRRR</sequence>
<feature type="transmembrane region" description="Helical" evidence="7">
    <location>
        <begin position="194"/>
        <end position="216"/>
    </location>
</feature>
<dbReference type="NCBIfam" id="TIGR00765">
    <property type="entry name" value="yihY_not_rbn"/>
    <property type="match status" value="1"/>
</dbReference>
<evidence type="ECO:0008006" key="10">
    <source>
        <dbReference type="Google" id="ProtNLM"/>
    </source>
</evidence>
<accession>A0ABP7S8E3</accession>
<comment type="caution">
    <text evidence="8">The sequence shown here is derived from an EMBL/GenBank/DDBJ whole genome shotgun (WGS) entry which is preliminary data.</text>
</comment>
<organism evidence="8 9">
    <name type="scientific">Sphingomonas humi</name>
    <dbReference type="NCBI Taxonomy" id="335630"/>
    <lineage>
        <taxon>Bacteria</taxon>
        <taxon>Pseudomonadati</taxon>
        <taxon>Pseudomonadota</taxon>
        <taxon>Alphaproteobacteria</taxon>
        <taxon>Sphingomonadales</taxon>
        <taxon>Sphingomonadaceae</taxon>
        <taxon>Sphingomonas</taxon>
    </lineage>
</organism>
<name>A0ABP7S8E3_9SPHN</name>
<dbReference type="Proteomes" id="UP001501310">
    <property type="component" value="Unassembled WGS sequence"/>
</dbReference>
<evidence type="ECO:0000256" key="7">
    <source>
        <dbReference type="SAM" id="Phobius"/>
    </source>
</evidence>
<feature type="region of interest" description="Disordered" evidence="6">
    <location>
        <begin position="298"/>
        <end position="350"/>
    </location>
</feature>
<dbReference type="InterPro" id="IPR017039">
    <property type="entry name" value="Virul_fac_BrkB"/>
</dbReference>
<dbReference type="EMBL" id="BAAAZD010000002">
    <property type="protein sequence ID" value="GAA4008233.1"/>
    <property type="molecule type" value="Genomic_DNA"/>
</dbReference>
<keyword evidence="4 7" id="KW-1133">Transmembrane helix</keyword>
<feature type="transmembrane region" description="Helical" evidence="7">
    <location>
        <begin position="259"/>
        <end position="278"/>
    </location>
</feature>
<proteinExistence type="predicted"/>
<evidence type="ECO:0000256" key="6">
    <source>
        <dbReference type="SAM" id="MobiDB-lite"/>
    </source>
</evidence>
<evidence type="ECO:0000256" key="4">
    <source>
        <dbReference type="ARBA" id="ARBA00022989"/>
    </source>
</evidence>
<feature type="transmembrane region" description="Helical" evidence="7">
    <location>
        <begin position="155"/>
        <end position="182"/>
    </location>
</feature>
<comment type="subcellular location">
    <subcellularLocation>
        <location evidence="1">Cell membrane</location>
        <topology evidence="1">Multi-pass membrane protein</topology>
    </subcellularLocation>
</comment>
<feature type="transmembrane region" description="Helical" evidence="7">
    <location>
        <begin position="228"/>
        <end position="253"/>
    </location>
</feature>
<evidence type="ECO:0000313" key="8">
    <source>
        <dbReference type="EMBL" id="GAA4008233.1"/>
    </source>
</evidence>
<dbReference type="PANTHER" id="PTHR30213">
    <property type="entry name" value="INNER MEMBRANE PROTEIN YHJD"/>
    <property type="match status" value="1"/>
</dbReference>
<keyword evidence="2" id="KW-1003">Cell membrane</keyword>
<protein>
    <recommendedName>
        <fullName evidence="10">YihY/virulence factor BrkB family protein</fullName>
    </recommendedName>
</protein>
<dbReference type="Pfam" id="PF03631">
    <property type="entry name" value="Virul_fac_BrkB"/>
    <property type="match status" value="1"/>
</dbReference>
<reference evidence="9" key="1">
    <citation type="journal article" date="2019" name="Int. J. Syst. Evol. Microbiol.">
        <title>The Global Catalogue of Microorganisms (GCM) 10K type strain sequencing project: providing services to taxonomists for standard genome sequencing and annotation.</title>
        <authorList>
            <consortium name="The Broad Institute Genomics Platform"/>
            <consortium name="The Broad Institute Genome Sequencing Center for Infectious Disease"/>
            <person name="Wu L."/>
            <person name="Ma J."/>
        </authorList>
    </citation>
    <scope>NUCLEOTIDE SEQUENCE [LARGE SCALE GENOMIC DNA]</scope>
    <source>
        <strain evidence="9">JCM 16603</strain>
    </source>
</reference>
<evidence type="ECO:0000256" key="5">
    <source>
        <dbReference type="ARBA" id="ARBA00023136"/>
    </source>
</evidence>
<keyword evidence="5 7" id="KW-0472">Membrane</keyword>
<evidence type="ECO:0000313" key="9">
    <source>
        <dbReference type="Proteomes" id="UP001501310"/>
    </source>
</evidence>
<dbReference type="RefSeq" id="WP_344710336.1">
    <property type="nucleotide sequence ID" value="NZ_BAAAZD010000002.1"/>
</dbReference>
<feature type="transmembrane region" description="Helical" evidence="7">
    <location>
        <begin position="44"/>
        <end position="73"/>
    </location>
</feature>
<keyword evidence="9" id="KW-1185">Reference proteome</keyword>
<feature type="transmembrane region" description="Helical" evidence="7">
    <location>
        <begin position="115"/>
        <end position="143"/>
    </location>
</feature>
<feature type="compositionally biased region" description="Basic and acidic residues" evidence="6">
    <location>
        <begin position="298"/>
        <end position="307"/>
    </location>
</feature>
<dbReference type="PANTHER" id="PTHR30213:SF0">
    <property type="entry name" value="UPF0761 MEMBRANE PROTEIN YIHY"/>
    <property type="match status" value="1"/>
</dbReference>
<gene>
    <name evidence="8" type="ORF">GCM10022211_22200</name>
</gene>
<evidence type="ECO:0000256" key="3">
    <source>
        <dbReference type="ARBA" id="ARBA00022692"/>
    </source>
</evidence>
<evidence type="ECO:0000256" key="2">
    <source>
        <dbReference type="ARBA" id="ARBA00022475"/>
    </source>
</evidence>
<keyword evidence="3 7" id="KW-0812">Transmembrane</keyword>